<gene>
    <name evidence="1" type="ORF">H7R52_03345</name>
</gene>
<dbReference type="Proteomes" id="UP000650485">
    <property type="component" value="Unassembled WGS sequence"/>
</dbReference>
<organism evidence="1 2">
    <name type="scientific">Weissella confusa</name>
    <name type="common">Lactobacillus confusus</name>
    <dbReference type="NCBI Taxonomy" id="1583"/>
    <lineage>
        <taxon>Bacteria</taxon>
        <taxon>Bacillati</taxon>
        <taxon>Bacillota</taxon>
        <taxon>Bacilli</taxon>
        <taxon>Lactobacillales</taxon>
        <taxon>Lactobacillaceae</taxon>
        <taxon>Weissella</taxon>
    </lineage>
</organism>
<comment type="caution">
    <text evidence="1">The sequence shown here is derived from an EMBL/GenBank/DDBJ whole genome shotgun (WGS) entry which is preliminary data.</text>
</comment>
<dbReference type="AlphaFoldDB" id="A0A923SNX3"/>
<accession>A0A923SNX3</accession>
<proteinExistence type="predicted"/>
<protein>
    <submittedName>
        <fullName evidence="1">Uncharacterized protein</fullName>
    </submittedName>
</protein>
<name>A0A923SNX3_WEICO</name>
<dbReference type="EMBL" id="JACSZT010000003">
    <property type="protein sequence ID" value="MBC6498323.1"/>
    <property type="molecule type" value="Genomic_DNA"/>
</dbReference>
<evidence type="ECO:0000313" key="1">
    <source>
        <dbReference type="EMBL" id="MBC6498323.1"/>
    </source>
</evidence>
<reference evidence="1" key="1">
    <citation type="submission" date="2020-08" db="EMBL/GenBank/DDBJ databases">
        <title>Complete genome sequence of Weissella confusa strain FS54 provides insights into metabolic potential.</title>
        <authorList>
            <person name="Fhoula I."/>
            <person name="Najjari A."/>
            <person name="Lekired A."/>
            <person name="Bessrour-Aouam N."/>
            <person name="Jaballah S."/>
            <person name="Klibi N."/>
            <person name="Ouzari H.-I."/>
        </authorList>
    </citation>
    <scope>NUCLEOTIDE SEQUENCE</scope>
    <source>
        <strain evidence="1">FS54</strain>
    </source>
</reference>
<evidence type="ECO:0000313" key="2">
    <source>
        <dbReference type="Proteomes" id="UP000650485"/>
    </source>
</evidence>
<sequence length="53" mass="5899">MNDSQGMVETYAKGVQGEITDDVSELKSVVQETHRAHVMHQKLGLYIVNILAN</sequence>